<gene>
    <name evidence="7" type="ORF">ACHAW5_003997</name>
</gene>
<reference evidence="7 8" key="1">
    <citation type="submission" date="2024-10" db="EMBL/GenBank/DDBJ databases">
        <title>Updated reference genomes for cyclostephanoid diatoms.</title>
        <authorList>
            <person name="Roberts W.R."/>
            <person name="Alverson A.J."/>
        </authorList>
    </citation>
    <scope>NUCLEOTIDE SEQUENCE [LARGE SCALE GENOMIC DNA]</scope>
    <source>
        <strain evidence="7 8">AJA276-08</strain>
    </source>
</reference>
<keyword evidence="8" id="KW-1185">Reference proteome</keyword>
<keyword evidence="3" id="KW-0862">Zinc</keyword>
<evidence type="ECO:0000313" key="8">
    <source>
        <dbReference type="Proteomes" id="UP001530315"/>
    </source>
</evidence>
<evidence type="ECO:0000259" key="6">
    <source>
        <dbReference type="PROSITE" id="PS50089"/>
    </source>
</evidence>
<organism evidence="7 8">
    <name type="scientific">Stephanodiscus triporus</name>
    <dbReference type="NCBI Taxonomy" id="2934178"/>
    <lineage>
        <taxon>Eukaryota</taxon>
        <taxon>Sar</taxon>
        <taxon>Stramenopiles</taxon>
        <taxon>Ochrophyta</taxon>
        <taxon>Bacillariophyta</taxon>
        <taxon>Coscinodiscophyceae</taxon>
        <taxon>Thalassiosirophycidae</taxon>
        <taxon>Stephanodiscales</taxon>
        <taxon>Stephanodiscaceae</taxon>
        <taxon>Stephanodiscus</taxon>
    </lineage>
</organism>
<dbReference type="Gene3D" id="3.30.40.10">
    <property type="entry name" value="Zinc/RING finger domain, C3HC4 (zinc finger)"/>
    <property type="match status" value="1"/>
</dbReference>
<protein>
    <recommendedName>
        <fullName evidence="6">RING-type domain-containing protein</fullName>
    </recommendedName>
</protein>
<dbReference type="InterPro" id="IPR013083">
    <property type="entry name" value="Znf_RING/FYVE/PHD"/>
</dbReference>
<dbReference type="PANTHER" id="PTHR45969:SF69">
    <property type="entry name" value="FINGER DOMAIN PROTEIN, PUTATIVE (AFU_ORTHOLOGUE AFUA_3G12190)-RELATED"/>
    <property type="match status" value="1"/>
</dbReference>
<sequence length="96" mass="10590">MIRHKMECSICLDQFSPGDEIAWAKDGDPPPPSSSSSSSSSSSAPAAFADNNVGCDHIFHRGCLVAWLMNHDECPLCRRRLVHADADVRFAGWEMR</sequence>
<proteinExistence type="predicted"/>
<keyword evidence="2 4" id="KW-0863">Zinc-finger</keyword>
<dbReference type="Proteomes" id="UP001530315">
    <property type="component" value="Unassembled WGS sequence"/>
</dbReference>
<feature type="region of interest" description="Disordered" evidence="5">
    <location>
        <begin position="22"/>
        <end position="46"/>
    </location>
</feature>
<dbReference type="SUPFAM" id="SSF57850">
    <property type="entry name" value="RING/U-box"/>
    <property type="match status" value="1"/>
</dbReference>
<dbReference type="PROSITE" id="PS50089">
    <property type="entry name" value="ZF_RING_2"/>
    <property type="match status" value="1"/>
</dbReference>
<evidence type="ECO:0000256" key="2">
    <source>
        <dbReference type="ARBA" id="ARBA00022771"/>
    </source>
</evidence>
<dbReference type="AlphaFoldDB" id="A0ABD3MMG4"/>
<dbReference type="EMBL" id="JALLAZ020001782">
    <property type="protein sequence ID" value="KAL3764048.1"/>
    <property type="molecule type" value="Genomic_DNA"/>
</dbReference>
<keyword evidence="1" id="KW-0479">Metal-binding</keyword>
<feature type="domain" description="RING-type" evidence="6">
    <location>
        <begin position="8"/>
        <end position="78"/>
    </location>
</feature>
<feature type="compositionally biased region" description="Low complexity" evidence="5">
    <location>
        <begin position="34"/>
        <end position="46"/>
    </location>
</feature>
<dbReference type="GO" id="GO:0008270">
    <property type="term" value="F:zinc ion binding"/>
    <property type="evidence" value="ECO:0007669"/>
    <property type="project" value="UniProtKB-KW"/>
</dbReference>
<comment type="caution">
    <text evidence="7">The sequence shown here is derived from an EMBL/GenBank/DDBJ whole genome shotgun (WGS) entry which is preliminary data.</text>
</comment>
<evidence type="ECO:0000256" key="4">
    <source>
        <dbReference type="PROSITE-ProRule" id="PRU00175"/>
    </source>
</evidence>
<accession>A0ABD3MMG4</accession>
<dbReference type="SMART" id="SM00184">
    <property type="entry name" value="RING"/>
    <property type="match status" value="1"/>
</dbReference>
<evidence type="ECO:0000256" key="1">
    <source>
        <dbReference type="ARBA" id="ARBA00022723"/>
    </source>
</evidence>
<name>A0ABD3MMG4_9STRA</name>
<evidence type="ECO:0000313" key="7">
    <source>
        <dbReference type="EMBL" id="KAL3764048.1"/>
    </source>
</evidence>
<evidence type="ECO:0000256" key="5">
    <source>
        <dbReference type="SAM" id="MobiDB-lite"/>
    </source>
</evidence>
<dbReference type="InterPro" id="IPR001841">
    <property type="entry name" value="Znf_RING"/>
</dbReference>
<evidence type="ECO:0000256" key="3">
    <source>
        <dbReference type="ARBA" id="ARBA00022833"/>
    </source>
</evidence>
<dbReference type="PANTHER" id="PTHR45969">
    <property type="entry name" value="RING ZINC FINGER PROTEIN-RELATED"/>
    <property type="match status" value="1"/>
</dbReference>
<dbReference type="Pfam" id="PF13639">
    <property type="entry name" value="zf-RING_2"/>
    <property type="match status" value="1"/>
</dbReference>